<dbReference type="InterPro" id="IPR011992">
    <property type="entry name" value="EF-hand-dom_pair"/>
</dbReference>
<name>A0A1Q9CWI3_SYMMI</name>
<dbReference type="PROSITE" id="PS50297">
    <property type="entry name" value="ANK_REP_REGION"/>
    <property type="match status" value="8"/>
</dbReference>
<feature type="repeat" description="ANK" evidence="4">
    <location>
        <begin position="549"/>
        <end position="581"/>
    </location>
</feature>
<keyword evidence="2" id="KW-0106">Calcium</keyword>
<gene>
    <name evidence="7" type="primary">ANK2</name>
    <name evidence="7" type="ORF">AK812_SmicGene31499</name>
</gene>
<reference evidence="7 8" key="1">
    <citation type="submission" date="2016-02" db="EMBL/GenBank/DDBJ databases">
        <title>Genome analysis of coral dinoflagellate symbionts highlights evolutionary adaptations to a symbiotic lifestyle.</title>
        <authorList>
            <person name="Aranda M."/>
            <person name="Li Y."/>
            <person name="Liew Y.J."/>
            <person name="Baumgarten S."/>
            <person name="Simakov O."/>
            <person name="Wilson M."/>
            <person name="Piel J."/>
            <person name="Ashoor H."/>
            <person name="Bougouffa S."/>
            <person name="Bajic V.B."/>
            <person name="Ryu T."/>
            <person name="Ravasi T."/>
            <person name="Bayer T."/>
            <person name="Micklem G."/>
            <person name="Kim H."/>
            <person name="Bhak J."/>
            <person name="Lajeunesse T.C."/>
            <person name="Voolstra C.R."/>
        </authorList>
    </citation>
    <scope>NUCLEOTIDE SEQUENCE [LARGE SCALE GENOMIC DNA]</scope>
    <source>
        <strain evidence="7 8">CCMP2467</strain>
    </source>
</reference>
<sequence length="738" mass="80380">MEKGLQYDVNESMDFDMFRQVMRNPGVRACFDAVDICLDLSEEQLFSIIDENGDGELSFDEFFQSLWRLRGSKERLHSLLVQADIVHTHKRLKERMVQLTEDLEDYHREECAELREQLESRVQAMVDGLEEEEESTRLELSHLLDSAHEAAETASATECCLPSSSGQCDDDTMGTICCGYTACAFLCCSCGAAGCRTHEPHPSCSSDLGSRMARCRTRPRYDLETVADLRDFQDTNCTSLNAPLDVPITGLDHWITFAETVDITGIAIAGAGPDFDLMYCNEPEGSEMQHWHSYPGSHTSEEGFHRLRSGLWTTKNLMLRWHADPDGSSEKRSSRVAAKVLGCEHTEGDGESQQRESQQPLFEKASAIARISLLIATGCLLLCSQADELVTAAMNGFVDQVEALLQRPQNPDSTDASAMSPLTVASSEGHIDIVRLLLEAGADKDFANNSGRTALIAASGHGHLEVARLLLEAGADKDFANNNGDTALMIASQHDDLQVARLLLEAGADKDLANTDGITALMIASLHGYLEVVRLLLEAGANKDVANTAGITALMIASQHDDLQVARLLLEAGADKDFATTDGITALMLASQRGRLEVVRLLLEAGANKDVANTAGVTALIAASRRGHLEAVRLLLEAGADKDFANNNRDTALMIASRHGHLEVVRLLLEADAEDLPSVLLDFQYKVLRCGLRCCKRRVEQDASLLEPALHAPGAVEMVEGSAQGTLHDFHALPDTQG</sequence>
<dbReference type="InterPro" id="IPR018247">
    <property type="entry name" value="EF_Hand_1_Ca_BS"/>
</dbReference>
<evidence type="ECO:0000256" key="4">
    <source>
        <dbReference type="PROSITE-ProRule" id="PRU00023"/>
    </source>
</evidence>
<keyword evidence="1" id="KW-0677">Repeat</keyword>
<dbReference type="PANTHER" id="PTHR24188:SF29">
    <property type="entry name" value="GH09064P"/>
    <property type="match status" value="1"/>
</dbReference>
<feature type="coiled-coil region" evidence="5">
    <location>
        <begin position="89"/>
        <end position="135"/>
    </location>
</feature>
<feature type="repeat" description="ANK" evidence="4">
    <location>
        <begin position="582"/>
        <end position="614"/>
    </location>
</feature>
<evidence type="ECO:0000256" key="1">
    <source>
        <dbReference type="ARBA" id="ARBA00022737"/>
    </source>
</evidence>
<dbReference type="InterPro" id="IPR002110">
    <property type="entry name" value="Ankyrin_rpt"/>
</dbReference>
<keyword evidence="3 4" id="KW-0040">ANK repeat</keyword>
<dbReference type="PROSITE" id="PS50222">
    <property type="entry name" value="EF_HAND_2"/>
    <property type="match status" value="1"/>
</dbReference>
<dbReference type="Pfam" id="PF12796">
    <property type="entry name" value="Ank_2"/>
    <property type="match status" value="2"/>
</dbReference>
<dbReference type="PROSITE" id="PS50088">
    <property type="entry name" value="ANK_REPEAT"/>
    <property type="match status" value="8"/>
</dbReference>
<evidence type="ECO:0000256" key="5">
    <source>
        <dbReference type="SAM" id="Coils"/>
    </source>
</evidence>
<dbReference type="InterPro" id="IPR036770">
    <property type="entry name" value="Ankyrin_rpt-contain_sf"/>
</dbReference>
<dbReference type="PANTHER" id="PTHR24188">
    <property type="entry name" value="ANKYRIN REPEAT PROTEIN"/>
    <property type="match status" value="1"/>
</dbReference>
<dbReference type="AlphaFoldDB" id="A0A1Q9CWI3"/>
<evidence type="ECO:0000259" key="6">
    <source>
        <dbReference type="PROSITE" id="PS50222"/>
    </source>
</evidence>
<feature type="repeat" description="ANK" evidence="4">
    <location>
        <begin position="516"/>
        <end position="548"/>
    </location>
</feature>
<dbReference type="PROSITE" id="PS00018">
    <property type="entry name" value="EF_HAND_1"/>
    <property type="match status" value="1"/>
</dbReference>
<dbReference type="EMBL" id="LSRX01000868">
    <property type="protein sequence ID" value="OLP87284.1"/>
    <property type="molecule type" value="Genomic_DNA"/>
</dbReference>
<dbReference type="Gene3D" id="1.10.238.10">
    <property type="entry name" value="EF-hand"/>
    <property type="match status" value="1"/>
</dbReference>
<dbReference type="InterPro" id="IPR002048">
    <property type="entry name" value="EF_hand_dom"/>
</dbReference>
<protein>
    <submittedName>
        <fullName evidence="7">Ankyrin-2</fullName>
    </submittedName>
</protein>
<feature type="repeat" description="ANK" evidence="4">
    <location>
        <begin position="417"/>
        <end position="449"/>
    </location>
</feature>
<feature type="domain" description="EF-hand" evidence="6">
    <location>
        <begin position="43"/>
        <end position="72"/>
    </location>
</feature>
<feature type="repeat" description="ANK" evidence="4">
    <location>
        <begin position="648"/>
        <end position="674"/>
    </location>
</feature>
<dbReference type="Proteomes" id="UP000186817">
    <property type="component" value="Unassembled WGS sequence"/>
</dbReference>
<evidence type="ECO:0000313" key="8">
    <source>
        <dbReference type="Proteomes" id="UP000186817"/>
    </source>
</evidence>
<dbReference type="Pfam" id="PF13637">
    <property type="entry name" value="Ank_4"/>
    <property type="match status" value="1"/>
</dbReference>
<dbReference type="Gene3D" id="1.25.40.20">
    <property type="entry name" value="Ankyrin repeat-containing domain"/>
    <property type="match status" value="4"/>
</dbReference>
<dbReference type="PRINTS" id="PR01415">
    <property type="entry name" value="ANKYRIN"/>
</dbReference>
<dbReference type="SUPFAM" id="SSF48403">
    <property type="entry name" value="Ankyrin repeat"/>
    <property type="match status" value="1"/>
</dbReference>
<dbReference type="SMART" id="SM00248">
    <property type="entry name" value="ANK"/>
    <property type="match status" value="9"/>
</dbReference>
<feature type="repeat" description="ANK" evidence="4">
    <location>
        <begin position="483"/>
        <end position="515"/>
    </location>
</feature>
<dbReference type="Pfam" id="PF00023">
    <property type="entry name" value="Ank"/>
    <property type="match status" value="2"/>
</dbReference>
<feature type="repeat" description="ANK" evidence="4">
    <location>
        <begin position="615"/>
        <end position="647"/>
    </location>
</feature>
<dbReference type="SUPFAM" id="SSF47473">
    <property type="entry name" value="EF-hand"/>
    <property type="match status" value="1"/>
</dbReference>
<evidence type="ECO:0000313" key="7">
    <source>
        <dbReference type="EMBL" id="OLP87284.1"/>
    </source>
</evidence>
<evidence type="ECO:0000256" key="2">
    <source>
        <dbReference type="ARBA" id="ARBA00022837"/>
    </source>
</evidence>
<keyword evidence="5" id="KW-0175">Coiled coil</keyword>
<dbReference type="OrthoDB" id="539213at2759"/>
<accession>A0A1Q9CWI3</accession>
<keyword evidence="8" id="KW-1185">Reference proteome</keyword>
<proteinExistence type="predicted"/>
<evidence type="ECO:0000256" key="3">
    <source>
        <dbReference type="ARBA" id="ARBA00023043"/>
    </source>
</evidence>
<feature type="repeat" description="ANK" evidence="4">
    <location>
        <begin position="450"/>
        <end position="482"/>
    </location>
</feature>
<comment type="caution">
    <text evidence="7">The sequence shown here is derived from an EMBL/GenBank/DDBJ whole genome shotgun (WGS) entry which is preliminary data.</text>
</comment>
<dbReference type="GO" id="GO:0005509">
    <property type="term" value="F:calcium ion binding"/>
    <property type="evidence" value="ECO:0007669"/>
    <property type="project" value="InterPro"/>
</dbReference>
<organism evidence="7 8">
    <name type="scientific">Symbiodinium microadriaticum</name>
    <name type="common">Dinoflagellate</name>
    <name type="synonym">Zooxanthella microadriatica</name>
    <dbReference type="NCBI Taxonomy" id="2951"/>
    <lineage>
        <taxon>Eukaryota</taxon>
        <taxon>Sar</taxon>
        <taxon>Alveolata</taxon>
        <taxon>Dinophyceae</taxon>
        <taxon>Suessiales</taxon>
        <taxon>Symbiodiniaceae</taxon>
        <taxon>Symbiodinium</taxon>
    </lineage>
</organism>